<dbReference type="RefSeq" id="WP_149329634.1">
    <property type="nucleotide sequence ID" value="NZ_VTPY01000007.1"/>
</dbReference>
<protein>
    <submittedName>
        <fullName evidence="2">Amidase</fullName>
    </submittedName>
</protein>
<accession>A0A7V7FY28</accession>
<comment type="caution">
    <text evidence="2">The sequence shown here is derived from an EMBL/GenBank/DDBJ whole genome shotgun (WGS) entry which is preliminary data.</text>
</comment>
<dbReference type="InterPro" id="IPR020556">
    <property type="entry name" value="Amidase_CS"/>
</dbReference>
<dbReference type="PANTHER" id="PTHR11895:SF176">
    <property type="entry name" value="AMIDASE AMID-RELATED"/>
    <property type="match status" value="1"/>
</dbReference>
<dbReference type="SUPFAM" id="SSF75304">
    <property type="entry name" value="Amidase signature (AS) enzymes"/>
    <property type="match status" value="1"/>
</dbReference>
<dbReference type="Gene3D" id="3.90.1300.10">
    <property type="entry name" value="Amidase signature (AS) domain"/>
    <property type="match status" value="1"/>
</dbReference>
<dbReference type="EMBL" id="VTPY01000007">
    <property type="protein sequence ID" value="KAA0010252.1"/>
    <property type="molecule type" value="Genomic_DNA"/>
</dbReference>
<sequence>MTDVPEDPVASAGGLRAAGELLRSGKITSEQMTLDYLTRIRALDPHLGAFEHVAHEQALETARAVDKLLASGTDLGPLMGMPVSVKDLFTVAGMPLTAGSRLDLSAIVDCREGPFIQSLRQAGCVLLGKTRMVEFAYGITGLSQPRGTPWNPCDHQVQRIPGGSSSGAGVAMAAGLCAVAIGTDTGGSVRVPAALCGVFGLKTTFGIWPTQGVFPLAPELDTIGLLTRSADDAAIFYADITRLLHGGNYKEIRPALLPGTILGVPKAYFWEDLTSEVSIVASRAVDLLVSAGVKFTQVSFPEASERESYFPISMPVQLLNTLGRERFEASRHLMDPVIAERTAQGLDILATQLLEVEMRRKRSASRALSRFQGVNAVVSPTTASAAPSVASLADYNEAYRQALNMTRNTQPANYLGLCAASLPMPVGAQGLPVGLQLMSPAGHEEGLLAIALSVEKALAGG</sequence>
<evidence type="ECO:0000313" key="3">
    <source>
        <dbReference type="Proteomes" id="UP000486760"/>
    </source>
</evidence>
<keyword evidence="3" id="KW-1185">Reference proteome</keyword>
<dbReference type="InterPro" id="IPR036928">
    <property type="entry name" value="AS_sf"/>
</dbReference>
<dbReference type="PROSITE" id="PS00571">
    <property type="entry name" value="AMIDASES"/>
    <property type="match status" value="1"/>
</dbReference>
<dbReference type="GO" id="GO:0003824">
    <property type="term" value="F:catalytic activity"/>
    <property type="evidence" value="ECO:0007669"/>
    <property type="project" value="InterPro"/>
</dbReference>
<evidence type="ECO:0000259" key="1">
    <source>
        <dbReference type="Pfam" id="PF01425"/>
    </source>
</evidence>
<dbReference type="AlphaFoldDB" id="A0A7V7FY28"/>
<proteinExistence type="predicted"/>
<dbReference type="InterPro" id="IPR023631">
    <property type="entry name" value="Amidase_dom"/>
</dbReference>
<name>A0A7V7FY28_9GAMM</name>
<dbReference type="Proteomes" id="UP000486760">
    <property type="component" value="Unassembled WGS sequence"/>
</dbReference>
<dbReference type="InterPro" id="IPR000120">
    <property type="entry name" value="Amidase"/>
</dbReference>
<reference evidence="2 3" key="1">
    <citation type="submission" date="2019-08" db="EMBL/GenBank/DDBJ databases">
        <title>Bioinformatics analysis of the strain L3 and L5.</title>
        <authorList>
            <person name="Li X."/>
        </authorList>
    </citation>
    <scope>NUCLEOTIDE SEQUENCE [LARGE SCALE GENOMIC DNA]</scope>
    <source>
        <strain evidence="2 3">L5</strain>
    </source>
</reference>
<organism evidence="2 3">
    <name type="scientific">Billgrantia pellis</name>
    <dbReference type="NCBI Taxonomy" id="2606936"/>
    <lineage>
        <taxon>Bacteria</taxon>
        <taxon>Pseudomonadati</taxon>
        <taxon>Pseudomonadota</taxon>
        <taxon>Gammaproteobacteria</taxon>
        <taxon>Oceanospirillales</taxon>
        <taxon>Halomonadaceae</taxon>
        <taxon>Billgrantia</taxon>
    </lineage>
</organism>
<gene>
    <name evidence="2" type="ORF">F0A17_17420</name>
</gene>
<dbReference type="Pfam" id="PF01425">
    <property type="entry name" value="Amidase"/>
    <property type="match status" value="1"/>
</dbReference>
<feature type="domain" description="Amidase" evidence="1">
    <location>
        <begin position="32"/>
        <end position="448"/>
    </location>
</feature>
<evidence type="ECO:0000313" key="2">
    <source>
        <dbReference type="EMBL" id="KAA0010252.1"/>
    </source>
</evidence>
<dbReference type="PANTHER" id="PTHR11895">
    <property type="entry name" value="TRANSAMIDASE"/>
    <property type="match status" value="1"/>
</dbReference>